<feature type="binding site" evidence="4">
    <location>
        <position position="64"/>
    </location>
    <ligand>
        <name>a divalent metal cation</name>
        <dbReference type="ChEBI" id="CHEBI:60240"/>
        <label>2</label>
    </ligand>
</feature>
<evidence type="ECO:0000256" key="4">
    <source>
        <dbReference type="PIRSR" id="PIRSR602678-1"/>
    </source>
</evidence>
<gene>
    <name evidence="5" type="ORF">TheveDRAFT_1017</name>
</gene>
<dbReference type="GO" id="GO:0005737">
    <property type="term" value="C:cytoplasm"/>
    <property type="evidence" value="ECO:0007669"/>
    <property type="project" value="TreeGrafter"/>
</dbReference>
<dbReference type="eggNOG" id="COG0327">
    <property type="taxonomic scope" value="Bacteria"/>
</dbReference>
<organism evidence="5 6">
    <name type="scientific">Thermanaerovibrio velox DSM 12556</name>
    <dbReference type="NCBI Taxonomy" id="926567"/>
    <lineage>
        <taxon>Bacteria</taxon>
        <taxon>Thermotogati</taxon>
        <taxon>Synergistota</taxon>
        <taxon>Synergistia</taxon>
        <taxon>Synergistales</taxon>
        <taxon>Synergistaceae</taxon>
        <taxon>Thermanaerovibrio</taxon>
    </lineage>
</organism>
<evidence type="ECO:0000313" key="5">
    <source>
        <dbReference type="EMBL" id="EHM10146.1"/>
    </source>
</evidence>
<dbReference type="EMBL" id="CM001377">
    <property type="protein sequence ID" value="EHM10146.1"/>
    <property type="molecule type" value="Genomic_DNA"/>
</dbReference>
<name>H0US57_9BACT</name>
<dbReference type="PANTHER" id="PTHR13799">
    <property type="entry name" value="NGG1 INTERACTING FACTOR 3"/>
    <property type="match status" value="1"/>
</dbReference>
<dbReference type="InterPro" id="IPR002678">
    <property type="entry name" value="DUF34/NIF3"/>
</dbReference>
<dbReference type="RefSeq" id="WP_006583640.1">
    <property type="nucleotide sequence ID" value="NZ_CM001377.1"/>
</dbReference>
<dbReference type="Gene3D" id="3.40.1390.30">
    <property type="entry name" value="NIF3 (NGG1p interacting factor 3)-like"/>
    <property type="match status" value="2"/>
</dbReference>
<dbReference type="AlphaFoldDB" id="H0US57"/>
<dbReference type="PANTHER" id="PTHR13799:SF14">
    <property type="entry name" value="GTP CYCLOHYDROLASE 1 TYPE 2 HOMOLOG"/>
    <property type="match status" value="1"/>
</dbReference>
<proteinExistence type="inferred from homology"/>
<dbReference type="GO" id="GO:0046872">
    <property type="term" value="F:metal ion binding"/>
    <property type="evidence" value="ECO:0007669"/>
    <property type="project" value="UniProtKB-KW"/>
</dbReference>
<dbReference type="OrthoDB" id="9792792at2"/>
<feature type="binding site" evidence="4">
    <location>
        <position position="222"/>
    </location>
    <ligand>
        <name>a divalent metal cation</name>
        <dbReference type="ChEBI" id="CHEBI:60240"/>
        <label>1</label>
    </ligand>
</feature>
<evidence type="ECO:0000256" key="2">
    <source>
        <dbReference type="ARBA" id="ARBA00022112"/>
    </source>
</evidence>
<dbReference type="Proteomes" id="UP000005730">
    <property type="component" value="Chromosome"/>
</dbReference>
<dbReference type="SUPFAM" id="SSF102705">
    <property type="entry name" value="NIF3 (NGG1p interacting factor 3)-like"/>
    <property type="match status" value="1"/>
</dbReference>
<feature type="binding site" evidence="4">
    <location>
        <position position="102"/>
    </location>
    <ligand>
        <name>a divalent metal cation</name>
        <dbReference type="ChEBI" id="CHEBI:60240"/>
        <label>1</label>
    </ligand>
</feature>
<keyword evidence="3 4" id="KW-0479">Metal-binding</keyword>
<evidence type="ECO:0000256" key="1">
    <source>
        <dbReference type="ARBA" id="ARBA00006964"/>
    </source>
</evidence>
<evidence type="ECO:0000313" key="6">
    <source>
        <dbReference type="Proteomes" id="UP000005730"/>
    </source>
</evidence>
<reference evidence="5 6" key="1">
    <citation type="submission" date="2011-10" db="EMBL/GenBank/DDBJ databases">
        <title>The Noncontiguous Finished genome of Thermanaerovibrio velox DSM 12556.</title>
        <authorList>
            <consortium name="US DOE Joint Genome Institute (JGI-PGF)"/>
            <person name="Lucas S."/>
            <person name="Copeland A."/>
            <person name="Lapidus A."/>
            <person name="Glavina del Rio T."/>
            <person name="Dalin E."/>
            <person name="Tice H."/>
            <person name="Bruce D."/>
            <person name="Goodwin L."/>
            <person name="Pitluck S."/>
            <person name="Peters L."/>
            <person name="Mikhailova N."/>
            <person name="Teshima H."/>
            <person name="Kyrpides N."/>
            <person name="Mavromatis K."/>
            <person name="Ivanova N."/>
            <person name="Markowitz V."/>
            <person name="Cheng J.-F."/>
            <person name="Hugenholtz P."/>
            <person name="Woyke T."/>
            <person name="Wu D."/>
            <person name="Spring S."/>
            <person name="Brambilla E.-M."/>
            <person name="Klenk H.-P."/>
            <person name="Eisen J.A."/>
        </authorList>
    </citation>
    <scope>NUCLEOTIDE SEQUENCE [LARGE SCALE GENOMIC DNA]</scope>
    <source>
        <strain evidence="5 6">DSM 12556</strain>
    </source>
</reference>
<protein>
    <recommendedName>
        <fullName evidence="2">GTP cyclohydrolase 1 type 2 homolog</fullName>
    </recommendedName>
</protein>
<dbReference type="STRING" id="926567.TheveDRAFT_1017"/>
<feature type="binding site" evidence="4">
    <location>
        <position position="65"/>
    </location>
    <ligand>
        <name>a divalent metal cation</name>
        <dbReference type="ChEBI" id="CHEBI:60240"/>
        <label>1</label>
    </ligand>
</feature>
<sequence length="253" mass="27216">MKVFEFAASLERLLPLSWAYDWDNCGLVVGSRSSQVDRVAVALEADLGSIRWAAENQCSLLVVHHPPIFKPMSRIVDDAVGYPIIDAIRLGVSIYVCHTNWDVAPFGASVVLGKSLGLCGMVPLEARGEWGLGVMGDIDPDDPFKIMWRAKASWGLSWARVEGSRDAVGRVAICAGSGGDIWPLALEAGAELLITADVKYHSIRDANSSGLVLGVVDHGEMEWATMDALSTFLRGLGVETLVAPRAEIPGVFL</sequence>
<dbReference type="Pfam" id="PF01784">
    <property type="entry name" value="DUF34_NIF3"/>
    <property type="match status" value="1"/>
</dbReference>
<keyword evidence="6" id="KW-1185">Reference proteome</keyword>
<dbReference type="FunFam" id="3.40.1390.30:FF:000001">
    <property type="entry name" value="GTP cyclohydrolase 1 type 2"/>
    <property type="match status" value="1"/>
</dbReference>
<accession>H0US57</accession>
<dbReference type="InterPro" id="IPR036069">
    <property type="entry name" value="DUF34/NIF3_sf"/>
</dbReference>
<dbReference type="HOGENOM" id="CLU_037423_2_0_0"/>
<evidence type="ECO:0000256" key="3">
    <source>
        <dbReference type="ARBA" id="ARBA00022723"/>
    </source>
</evidence>
<comment type="similarity">
    <text evidence="1">Belongs to the GTP cyclohydrolase I type 2/NIF3 family.</text>
</comment>
<feature type="binding site" evidence="4">
    <location>
        <position position="218"/>
    </location>
    <ligand>
        <name>a divalent metal cation</name>
        <dbReference type="ChEBI" id="CHEBI:60240"/>
        <label>1</label>
    </ligand>
</feature>